<dbReference type="SUPFAM" id="SSF51197">
    <property type="entry name" value="Clavaminate synthase-like"/>
    <property type="match status" value="1"/>
</dbReference>
<dbReference type="Gene3D" id="2.60.120.590">
    <property type="entry name" value="Alpha-ketoglutarate-dependent dioxygenase AlkB-like"/>
    <property type="match status" value="1"/>
</dbReference>
<name>A0AA36MNR9_9DINO</name>
<feature type="region of interest" description="Disordered" evidence="1">
    <location>
        <begin position="352"/>
        <end position="382"/>
    </location>
</feature>
<evidence type="ECO:0000259" key="2">
    <source>
        <dbReference type="PROSITE" id="PS51471"/>
    </source>
</evidence>
<dbReference type="InterPro" id="IPR027450">
    <property type="entry name" value="AlkB-like"/>
</dbReference>
<dbReference type="InterPro" id="IPR037151">
    <property type="entry name" value="AlkB-like_sf"/>
</dbReference>
<dbReference type="InterPro" id="IPR005123">
    <property type="entry name" value="Oxoglu/Fe-dep_dioxygenase_dom"/>
</dbReference>
<proteinExistence type="predicted"/>
<dbReference type="PANTHER" id="PTHR12463:SF1">
    <property type="entry name" value="2-OXOGLUTARATE AND FE-DEPENDENT OXYGENASE FAMILY PROTEIN"/>
    <property type="match status" value="1"/>
</dbReference>
<evidence type="ECO:0000256" key="1">
    <source>
        <dbReference type="SAM" id="MobiDB-lite"/>
    </source>
</evidence>
<feature type="domain" description="Fe2OG dioxygenase" evidence="2">
    <location>
        <begin position="229"/>
        <end position="349"/>
    </location>
</feature>
<evidence type="ECO:0000313" key="4">
    <source>
        <dbReference type="Proteomes" id="UP001178507"/>
    </source>
</evidence>
<dbReference type="GO" id="GO:0032451">
    <property type="term" value="F:demethylase activity"/>
    <property type="evidence" value="ECO:0007669"/>
    <property type="project" value="TreeGrafter"/>
</dbReference>
<sequence length="395" mass="43461">MWCRHSIGPTKRLPRRFFAPISTGAMCDESLLFAALAKYPRHTAPGPTCHPLPDRTKVEELFDWPKVAEETGMSTEEALAATFGPVVKGARRGLLRTRAATNATNGLDGSAEAKAEALKRLGVLLVPDFVREDEEAQILRALLDQGEVKWEDRQGGGGLHASFGPTFLRESGYKVDRNKAFTALPKVLDSVRLRAEALLAAKGAVNQEASTPLGLYAMSAAAREGRQGPLSQAFVNRYESTGKESDRNQALGMHFDSRNANEEVVVGLSLGEDLGHIFFSRSGPHKGQAFPLSLAKSLDAKGDGILVELPRRSLYLFYGFARYFLRHGVPWTGQERDYRRVTVTFRSVPVLPSKSSASKGQRKLADVLEPRSKRRKRPASGLSERLEIDLCSEEE</sequence>
<dbReference type="Pfam" id="PF13532">
    <property type="entry name" value="2OG-FeII_Oxy_2"/>
    <property type="match status" value="1"/>
</dbReference>
<evidence type="ECO:0000313" key="3">
    <source>
        <dbReference type="EMBL" id="CAJ1378661.1"/>
    </source>
</evidence>
<dbReference type="Proteomes" id="UP001178507">
    <property type="component" value="Unassembled WGS sequence"/>
</dbReference>
<organism evidence="3 4">
    <name type="scientific">Effrenium voratum</name>
    <dbReference type="NCBI Taxonomy" id="2562239"/>
    <lineage>
        <taxon>Eukaryota</taxon>
        <taxon>Sar</taxon>
        <taxon>Alveolata</taxon>
        <taxon>Dinophyceae</taxon>
        <taxon>Suessiales</taxon>
        <taxon>Symbiodiniaceae</taxon>
        <taxon>Effrenium</taxon>
    </lineage>
</organism>
<dbReference type="InterPro" id="IPR032857">
    <property type="entry name" value="ALKBH4"/>
</dbReference>
<gene>
    <name evidence="3" type="ORF">EVOR1521_LOCUS7144</name>
</gene>
<keyword evidence="4" id="KW-1185">Reference proteome</keyword>
<dbReference type="PROSITE" id="PS51471">
    <property type="entry name" value="FE2OG_OXY"/>
    <property type="match status" value="1"/>
</dbReference>
<comment type="caution">
    <text evidence="3">The sequence shown here is derived from an EMBL/GenBank/DDBJ whole genome shotgun (WGS) entry which is preliminary data.</text>
</comment>
<protein>
    <recommendedName>
        <fullName evidence="2">Fe2OG dioxygenase domain-containing protein</fullName>
    </recommendedName>
</protein>
<accession>A0AA36MNR9</accession>
<reference evidence="3" key="1">
    <citation type="submission" date="2023-08" db="EMBL/GenBank/DDBJ databases">
        <authorList>
            <person name="Chen Y."/>
            <person name="Shah S."/>
            <person name="Dougan E. K."/>
            <person name="Thang M."/>
            <person name="Chan C."/>
        </authorList>
    </citation>
    <scope>NUCLEOTIDE SEQUENCE</scope>
</reference>
<dbReference type="GO" id="GO:0070988">
    <property type="term" value="P:demethylation"/>
    <property type="evidence" value="ECO:0007669"/>
    <property type="project" value="InterPro"/>
</dbReference>
<dbReference type="PANTHER" id="PTHR12463">
    <property type="entry name" value="OXYGENASE-RELATED"/>
    <property type="match status" value="1"/>
</dbReference>
<dbReference type="EMBL" id="CAUJNA010000558">
    <property type="protein sequence ID" value="CAJ1378661.1"/>
    <property type="molecule type" value="Genomic_DNA"/>
</dbReference>
<dbReference type="AlphaFoldDB" id="A0AA36MNR9"/>
<dbReference type="GO" id="GO:0016491">
    <property type="term" value="F:oxidoreductase activity"/>
    <property type="evidence" value="ECO:0007669"/>
    <property type="project" value="TreeGrafter"/>
</dbReference>